<evidence type="ECO:0000256" key="8">
    <source>
        <dbReference type="ARBA" id="ARBA00022989"/>
    </source>
</evidence>
<dbReference type="PANTHER" id="PTHR45453:SF2">
    <property type="entry name" value="HISTIDINE KINASE"/>
    <property type="match status" value="1"/>
</dbReference>
<dbReference type="InterPro" id="IPR003594">
    <property type="entry name" value="HATPase_dom"/>
</dbReference>
<comment type="catalytic activity">
    <reaction evidence="1">
        <text>ATP + protein L-histidine = ADP + protein N-phospho-L-histidine.</text>
        <dbReference type="EC" id="2.7.13.3"/>
    </reaction>
</comment>
<keyword evidence="10 11" id="KW-0472">Membrane</keyword>
<keyword evidence="5" id="KW-0808">Transferase</keyword>
<sequence length="329" mass="37536">MKSFGEYLKKIWKVPVLFGLMAVITAGVLALYDIPCEPVFYCALLCGAAGLAFLFWDYSKYRAKVKGLEEIAKNLPEGLEFLAEPSDKADELYIKILEELDSQRRKAETRRRKFYEELSDYYSMWVHQIKTPIAALRLLLAEPEGKNQAALDELFKVEQYVEMVLGYLRTEEISSDMTFSKCSLDEIVREQIHKYARIFVGKRLAVSYDGTEFEALTDPKWLGFVIGQILSNALKYTEKGKISIYLSQEKEELVIEDTGIGIREEDLPRVFEKGYTGHNGRRENTSTGIGLYLCAKIMKKLGHTIRIESAPGKGTRVFLGLGRKEAEIY</sequence>
<keyword evidence="7 13" id="KW-0418">Kinase</keyword>
<evidence type="ECO:0000256" key="7">
    <source>
        <dbReference type="ARBA" id="ARBA00022777"/>
    </source>
</evidence>
<feature type="domain" description="Histidine kinase" evidence="12">
    <location>
        <begin position="124"/>
        <end position="325"/>
    </location>
</feature>
<evidence type="ECO:0000256" key="3">
    <source>
        <dbReference type="ARBA" id="ARBA00012438"/>
    </source>
</evidence>
<dbReference type="InterPro" id="IPR005467">
    <property type="entry name" value="His_kinase_dom"/>
</dbReference>
<dbReference type="GO" id="GO:0005886">
    <property type="term" value="C:plasma membrane"/>
    <property type="evidence" value="ECO:0007669"/>
    <property type="project" value="UniProtKB-SubCell"/>
</dbReference>
<evidence type="ECO:0000313" key="14">
    <source>
        <dbReference type="Proteomes" id="UP000823842"/>
    </source>
</evidence>
<evidence type="ECO:0000256" key="6">
    <source>
        <dbReference type="ARBA" id="ARBA00022692"/>
    </source>
</evidence>
<feature type="transmembrane region" description="Helical" evidence="11">
    <location>
        <begin position="38"/>
        <end position="56"/>
    </location>
</feature>
<dbReference type="GO" id="GO:0000155">
    <property type="term" value="F:phosphorelay sensor kinase activity"/>
    <property type="evidence" value="ECO:0007669"/>
    <property type="project" value="TreeGrafter"/>
</dbReference>
<dbReference type="Pfam" id="PF02518">
    <property type="entry name" value="HATPase_c"/>
    <property type="match status" value="1"/>
</dbReference>
<feature type="transmembrane region" description="Helical" evidence="11">
    <location>
        <begin position="12"/>
        <end position="32"/>
    </location>
</feature>
<protein>
    <recommendedName>
        <fullName evidence="3">histidine kinase</fullName>
        <ecNumber evidence="3">2.7.13.3</ecNumber>
    </recommendedName>
</protein>
<dbReference type="Proteomes" id="UP000823842">
    <property type="component" value="Unassembled WGS sequence"/>
</dbReference>
<keyword evidence="6 11" id="KW-0812">Transmembrane</keyword>
<dbReference type="EMBL" id="DWYZ01000087">
    <property type="protein sequence ID" value="HJB28015.1"/>
    <property type="molecule type" value="Genomic_DNA"/>
</dbReference>
<dbReference type="PROSITE" id="PS50109">
    <property type="entry name" value="HIS_KIN"/>
    <property type="match status" value="1"/>
</dbReference>
<dbReference type="GO" id="GO:0004721">
    <property type="term" value="F:phosphoprotein phosphatase activity"/>
    <property type="evidence" value="ECO:0007669"/>
    <property type="project" value="TreeGrafter"/>
</dbReference>
<keyword evidence="9" id="KW-0902">Two-component regulatory system</keyword>
<evidence type="ECO:0000259" key="12">
    <source>
        <dbReference type="PROSITE" id="PS50109"/>
    </source>
</evidence>
<dbReference type="InterPro" id="IPR050351">
    <property type="entry name" value="BphY/WalK/GraS-like"/>
</dbReference>
<keyword evidence="8 11" id="KW-1133">Transmembrane helix</keyword>
<evidence type="ECO:0000256" key="4">
    <source>
        <dbReference type="ARBA" id="ARBA00022475"/>
    </source>
</evidence>
<dbReference type="InterPro" id="IPR004358">
    <property type="entry name" value="Sig_transdc_His_kin-like_C"/>
</dbReference>
<name>A0A9D2LR20_9FIRM</name>
<gene>
    <name evidence="13" type="ORF">IAA06_04385</name>
</gene>
<dbReference type="Gene3D" id="3.30.565.10">
    <property type="entry name" value="Histidine kinase-like ATPase, C-terminal domain"/>
    <property type="match status" value="1"/>
</dbReference>
<reference evidence="13" key="2">
    <citation type="submission" date="2021-04" db="EMBL/GenBank/DDBJ databases">
        <authorList>
            <person name="Gilroy R."/>
        </authorList>
    </citation>
    <scope>NUCLEOTIDE SEQUENCE</scope>
    <source>
        <strain evidence="13">ChiSjej1B19-5720</strain>
    </source>
</reference>
<dbReference type="AlphaFoldDB" id="A0A9D2LR20"/>
<dbReference type="SMART" id="SM00387">
    <property type="entry name" value="HATPase_c"/>
    <property type="match status" value="1"/>
</dbReference>
<evidence type="ECO:0000313" key="13">
    <source>
        <dbReference type="EMBL" id="HJB28015.1"/>
    </source>
</evidence>
<evidence type="ECO:0000256" key="9">
    <source>
        <dbReference type="ARBA" id="ARBA00023012"/>
    </source>
</evidence>
<evidence type="ECO:0000256" key="1">
    <source>
        <dbReference type="ARBA" id="ARBA00000085"/>
    </source>
</evidence>
<dbReference type="PANTHER" id="PTHR45453">
    <property type="entry name" value="PHOSPHATE REGULON SENSOR PROTEIN PHOR"/>
    <property type="match status" value="1"/>
</dbReference>
<organism evidence="13 14">
    <name type="scientific">Candidatus Blautia faecavium</name>
    <dbReference type="NCBI Taxonomy" id="2838487"/>
    <lineage>
        <taxon>Bacteria</taxon>
        <taxon>Bacillati</taxon>
        <taxon>Bacillota</taxon>
        <taxon>Clostridia</taxon>
        <taxon>Lachnospirales</taxon>
        <taxon>Lachnospiraceae</taxon>
        <taxon>Blautia</taxon>
    </lineage>
</organism>
<evidence type="ECO:0000256" key="11">
    <source>
        <dbReference type="SAM" id="Phobius"/>
    </source>
</evidence>
<proteinExistence type="predicted"/>
<comment type="subcellular location">
    <subcellularLocation>
        <location evidence="2">Cell membrane</location>
        <topology evidence="2">Multi-pass membrane protein</topology>
    </subcellularLocation>
</comment>
<evidence type="ECO:0000256" key="5">
    <source>
        <dbReference type="ARBA" id="ARBA00022679"/>
    </source>
</evidence>
<dbReference type="PRINTS" id="PR00344">
    <property type="entry name" value="BCTRLSENSOR"/>
</dbReference>
<evidence type="ECO:0000256" key="10">
    <source>
        <dbReference type="ARBA" id="ARBA00023136"/>
    </source>
</evidence>
<comment type="caution">
    <text evidence="13">The sequence shown here is derived from an EMBL/GenBank/DDBJ whole genome shotgun (WGS) entry which is preliminary data.</text>
</comment>
<accession>A0A9D2LR20</accession>
<evidence type="ECO:0000256" key="2">
    <source>
        <dbReference type="ARBA" id="ARBA00004651"/>
    </source>
</evidence>
<reference evidence="13" key="1">
    <citation type="journal article" date="2021" name="PeerJ">
        <title>Extensive microbial diversity within the chicken gut microbiome revealed by metagenomics and culture.</title>
        <authorList>
            <person name="Gilroy R."/>
            <person name="Ravi A."/>
            <person name="Getino M."/>
            <person name="Pursley I."/>
            <person name="Horton D.L."/>
            <person name="Alikhan N.F."/>
            <person name="Baker D."/>
            <person name="Gharbi K."/>
            <person name="Hall N."/>
            <person name="Watson M."/>
            <person name="Adriaenssens E.M."/>
            <person name="Foster-Nyarko E."/>
            <person name="Jarju S."/>
            <person name="Secka A."/>
            <person name="Antonio M."/>
            <person name="Oren A."/>
            <person name="Chaudhuri R.R."/>
            <person name="La Ragione R."/>
            <person name="Hildebrand F."/>
            <person name="Pallen M.J."/>
        </authorList>
    </citation>
    <scope>NUCLEOTIDE SEQUENCE</scope>
    <source>
        <strain evidence="13">ChiSjej1B19-5720</strain>
    </source>
</reference>
<dbReference type="EC" id="2.7.13.3" evidence="3"/>
<dbReference type="InterPro" id="IPR036890">
    <property type="entry name" value="HATPase_C_sf"/>
</dbReference>
<dbReference type="GO" id="GO:0016036">
    <property type="term" value="P:cellular response to phosphate starvation"/>
    <property type="evidence" value="ECO:0007669"/>
    <property type="project" value="TreeGrafter"/>
</dbReference>
<keyword evidence="4" id="KW-1003">Cell membrane</keyword>
<dbReference type="SUPFAM" id="SSF55874">
    <property type="entry name" value="ATPase domain of HSP90 chaperone/DNA topoisomerase II/histidine kinase"/>
    <property type="match status" value="1"/>
</dbReference>